<dbReference type="STRING" id="81972.D7MM27"/>
<dbReference type="Gramene" id="Al_scaffold_0008_1103">
    <property type="protein sequence ID" value="Al_scaffold_0008_1103"/>
    <property type="gene ID" value="Al_scaffold_0008_1103"/>
</dbReference>
<dbReference type="InterPro" id="IPR029033">
    <property type="entry name" value="His_PPase_superfam"/>
</dbReference>
<dbReference type="SUPFAM" id="SSF53254">
    <property type="entry name" value="Phosphoglycerate mutase-like"/>
    <property type="match status" value="1"/>
</dbReference>
<evidence type="ECO:0000313" key="1">
    <source>
        <dbReference type="EMBL" id="EFH40162.1"/>
    </source>
</evidence>
<dbReference type="eggNOG" id="KOG4754">
    <property type="taxonomic scope" value="Eukaryota"/>
</dbReference>
<dbReference type="AlphaFoldDB" id="D7MM27"/>
<dbReference type="HOGENOM" id="CLU_1615079_0_0_1"/>
<reference evidence="2" key="1">
    <citation type="journal article" date="2011" name="Nat. Genet.">
        <title>The Arabidopsis lyrata genome sequence and the basis of rapid genome size change.</title>
        <authorList>
            <person name="Hu T.T."/>
            <person name="Pattyn P."/>
            <person name="Bakker E.G."/>
            <person name="Cao J."/>
            <person name="Cheng J.-F."/>
            <person name="Clark R.M."/>
            <person name="Fahlgren N."/>
            <person name="Fawcett J.A."/>
            <person name="Grimwood J."/>
            <person name="Gundlach H."/>
            <person name="Haberer G."/>
            <person name="Hollister J.D."/>
            <person name="Ossowski S."/>
            <person name="Ottilar R.P."/>
            <person name="Salamov A.A."/>
            <person name="Schneeberger K."/>
            <person name="Spannagl M."/>
            <person name="Wang X."/>
            <person name="Yang L."/>
            <person name="Nasrallah M.E."/>
            <person name="Bergelson J."/>
            <person name="Carrington J.C."/>
            <person name="Gaut B.S."/>
            <person name="Schmutz J."/>
            <person name="Mayer K.F.X."/>
            <person name="Van de Peer Y."/>
            <person name="Grigoriev I.V."/>
            <person name="Nordborg M."/>
            <person name="Weigel D."/>
            <person name="Guo Y.-L."/>
        </authorList>
    </citation>
    <scope>NUCLEOTIDE SEQUENCE [LARGE SCALE GENOMIC DNA]</scope>
    <source>
        <strain evidence="2">cv. MN47</strain>
    </source>
</reference>
<feature type="non-terminal residue" evidence="1">
    <location>
        <position position="1"/>
    </location>
</feature>
<sequence>IESEEDKLWKADVRETIEELAARGKRFLNLWTRKEKEIAIVTHCGFLFHTLNALQNECHPDVKKEICSFANCELHSIVIVDRMLGSDTSVTDYSGKIPKGSDLPSDAVVDESTSALHILTSFTKQMLEELRDKSKSVSEKLGLKPKDDKRPSYLGVHHPDTLMMC</sequence>
<evidence type="ECO:0000313" key="2">
    <source>
        <dbReference type="Proteomes" id="UP000008694"/>
    </source>
</evidence>
<name>D7MM27_ARALL</name>
<dbReference type="Gene3D" id="3.40.50.1240">
    <property type="entry name" value="Phosphoglycerate mutase-like"/>
    <property type="match status" value="1"/>
</dbReference>
<protein>
    <submittedName>
        <fullName evidence="1">Predicted protein</fullName>
    </submittedName>
</protein>
<organism evidence="2">
    <name type="scientific">Arabidopsis lyrata subsp. lyrata</name>
    <name type="common">Lyre-leaved rock-cress</name>
    <dbReference type="NCBI Taxonomy" id="81972"/>
    <lineage>
        <taxon>Eukaryota</taxon>
        <taxon>Viridiplantae</taxon>
        <taxon>Streptophyta</taxon>
        <taxon>Embryophyta</taxon>
        <taxon>Tracheophyta</taxon>
        <taxon>Spermatophyta</taxon>
        <taxon>Magnoliopsida</taxon>
        <taxon>eudicotyledons</taxon>
        <taxon>Gunneridae</taxon>
        <taxon>Pentapetalae</taxon>
        <taxon>rosids</taxon>
        <taxon>malvids</taxon>
        <taxon>Brassicales</taxon>
        <taxon>Brassicaceae</taxon>
        <taxon>Camelineae</taxon>
        <taxon>Arabidopsis</taxon>
    </lineage>
</organism>
<dbReference type="EMBL" id="GL348720">
    <property type="protein sequence ID" value="EFH40162.1"/>
    <property type="molecule type" value="Genomic_DNA"/>
</dbReference>
<proteinExistence type="predicted"/>
<accession>D7MM27</accession>
<dbReference type="Proteomes" id="UP000008694">
    <property type="component" value="Unassembled WGS sequence"/>
</dbReference>
<keyword evidence="2" id="KW-1185">Reference proteome</keyword>
<gene>
    <name evidence="1" type="ORF">ARALYDRAFT_684283</name>
</gene>